<name>A0A0F9SMC6_9ZZZZ</name>
<evidence type="ECO:0000313" key="1">
    <source>
        <dbReference type="EMBL" id="KKN63522.1"/>
    </source>
</evidence>
<comment type="caution">
    <text evidence="1">The sequence shown here is derived from an EMBL/GenBank/DDBJ whole genome shotgun (WGS) entry which is preliminary data.</text>
</comment>
<organism evidence="1">
    <name type="scientific">marine sediment metagenome</name>
    <dbReference type="NCBI Taxonomy" id="412755"/>
    <lineage>
        <taxon>unclassified sequences</taxon>
        <taxon>metagenomes</taxon>
        <taxon>ecological metagenomes</taxon>
    </lineage>
</organism>
<dbReference type="AlphaFoldDB" id="A0A0F9SMC6"/>
<accession>A0A0F9SMC6</accession>
<proteinExistence type="predicted"/>
<protein>
    <submittedName>
        <fullName evidence="1">Uncharacterized protein</fullName>
    </submittedName>
</protein>
<gene>
    <name evidence="1" type="ORF">LCGC14_0501120</name>
</gene>
<dbReference type="EMBL" id="LAZR01000587">
    <property type="protein sequence ID" value="KKN63522.1"/>
    <property type="molecule type" value="Genomic_DNA"/>
</dbReference>
<sequence length="173" mass="19395">MEIKKAKLVKDATMEISYIENIVHNEGETNEYSTRNKFTGEFEDVVHDDLKEAFAGLVHHFAIICEQIQLIEGTELKDYTEILEDYKVTAMSLGGKPGAEGVVITGQRILTSGMVLQLNTPFILFESEGGYKQSEELLAACKKVVTEVREYLNGKQGDHQLDLEFATDDKETS</sequence>
<reference evidence="1" key="1">
    <citation type="journal article" date="2015" name="Nature">
        <title>Complex archaea that bridge the gap between prokaryotes and eukaryotes.</title>
        <authorList>
            <person name="Spang A."/>
            <person name="Saw J.H."/>
            <person name="Jorgensen S.L."/>
            <person name="Zaremba-Niedzwiedzka K."/>
            <person name="Martijn J."/>
            <person name="Lind A.E."/>
            <person name="van Eijk R."/>
            <person name="Schleper C."/>
            <person name="Guy L."/>
            <person name="Ettema T.J."/>
        </authorList>
    </citation>
    <scope>NUCLEOTIDE SEQUENCE</scope>
</reference>